<feature type="compositionally biased region" description="Polar residues" evidence="1">
    <location>
        <begin position="1167"/>
        <end position="1180"/>
    </location>
</feature>
<dbReference type="Gene3D" id="3.30.1520.10">
    <property type="entry name" value="Phox-like domain"/>
    <property type="match status" value="1"/>
</dbReference>
<dbReference type="InterPro" id="IPR001683">
    <property type="entry name" value="PX_dom"/>
</dbReference>
<dbReference type="GO" id="GO:0097320">
    <property type="term" value="P:plasma membrane tubulation"/>
    <property type="evidence" value="ECO:0007669"/>
    <property type="project" value="TreeGrafter"/>
</dbReference>
<dbReference type="InterPro" id="IPR019497">
    <property type="entry name" value="Sorting_nexin_WASP-bd-dom"/>
</dbReference>
<dbReference type="GO" id="GO:0006897">
    <property type="term" value="P:endocytosis"/>
    <property type="evidence" value="ECO:0007669"/>
    <property type="project" value="TreeGrafter"/>
</dbReference>
<organism evidence="3 4">
    <name type="scientific">Tilletia horrida</name>
    <dbReference type="NCBI Taxonomy" id="155126"/>
    <lineage>
        <taxon>Eukaryota</taxon>
        <taxon>Fungi</taxon>
        <taxon>Dikarya</taxon>
        <taxon>Basidiomycota</taxon>
        <taxon>Ustilaginomycotina</taxon>
        <taxon>Exobasidiomycetes</taxon>
        <taxon>Tilletiales</taxon>
        <taxon>Tilletiaceae</taxon>
        <taxon>Tilletia</taxon>
    </lineage>
</organism>
<feature type="compositionally biased region" description="Basic and acidic residues" evidence="1">
    <location>
        <begin position="1268"/>
        <end position="1281"/>
    </location>
</feature>
<feature type="region of interest" description="Disordered" evidence="1">
    <location>
        <begin position="1"/>
        <end position="95"/>
    </location>
</feature>
<dbReference type="SMART" id="SM00312">
    <property type="entry name" value="PX"/>
    <property type="match status" value="1"/>
</dbReference>
<dbReference type="Gene3D" id="1.20.1270.60">
    <property type="entry name" value="Arfaptin homology (AH) domain/BAR domain"/>
    <property type="match status" value="1"/>
</dbReference>
<dbReference type="Pfam" id="PF00787">
    <property type="entry name" value="PX"/>
    <property type="match status" value="1"/>
</dbReference>
<feature type="compositionally biased region" description="Polar residues" evidence="1">
    <location>
        <begin position="40"/>
        <end position="58"/>
    </location>
</feature>
<reference evidence="3" key="1">
    <citation type="journal article" date="2023" name="PhytoFront">
        <title>Draft Genome Resources of Seven Strains of Tilletia horrida, Causal Agent of Kernel Smut of Rice.</title>
        <authorList>
            <person name="Khanal S."/>
            <person name="Antony Babu S."/>
            <person name="Zhou X.G."/>
        </authorList>
    </citation>
    <scope>NUCLEOTIDE SEQUENCE</scope>
    <source>
        <strain evidence="3">TX6</strain>
    </source>
</reference>
<feature type="compositionally biased region" description="Basic and acidic residues" evidence="1">
    <location>
        <begin position="238"/>
        <end position="252"/>
    </location>
</feature>
<feature type="compositionally biased region" description="Low complexity" evidence="1">
    <location>
        <begin position="1435"/>
        <end position="1449"/>
    </location>
</feature>
<dbReference type="EMBL" id="JAPDMZ010000103">
    <property type="protein sequence ID" value="KAK0549879.1"/>
    <property type="molecule type" value="Genomic_DNA"/>
</dbReference>
<sequence>MQSPISPSSSLGSVSSASRGTTRQPPPPRPQKPLHLTVRSKPTASNHTQWDSQATIKANHTGGGASTASAADSLYYSPSPSVLHSREPSLLLPDDTGIASAGFAIASAPSSGFLHQHNAHEIAQSITKTTELKLVNSRLGRNNKSHDDDDEDDEDDIEDIDSFLGDDEPQQHLSNLPLSPRRAASPLSATSPTTSSPLSIAAAAAAAAAISSDAHAPAPGSSEATGIPSPDLRQSPARPRDSGIEQFLREDKENDDLSFNQTIRPQRADLDDRGPHKPLRHQQQHQRLPKVLKRTPLAAPPSLERILRAEPEQIPDSPVALEGEPIQDEQPQPVQLPSVEHEAHGLEAIDEHVHDGESSIPQRLHEDSEVLQPQMLVPTANEHLHEGPAERASFEDSNDYHQAEPGPAPDQYQRDHAIQQHDADHAFRQDEEPASNPPPTIEEPPHDEQQDQYQHSYQEGHLAQDQQLWSLPETSEQRQWQQEQAPNYHQEGQWYQSDQYDYDQQQHQPHPDEQHYHGQPQQQDRIPSLVATSSAYSLGPPYHINNHITEPRGPFLHAIDLRPTIPQDQQPAGLASTLPSKKAKDSTQSASSAAVSKPGYLASLLSFGGKSLNRYAPFVASGAEDWIMCTEAGAGIEAPPGADLSLGSSQNYEEGDDDEDDSYNADGSYNTGSTWGRSSTVGRSAKRRVSQRPRQSDQQRQSHTNSDLASLSISELSRSSRRSNTDISHHLVLSGPAGPRWKPRSTPFHVSVHSPVKIKKLNGMHEYTLYTITSTYPPFEVPQKRRKRAVGEGGASNDGELGDDAMHYAMPYDPVLPPHPPGHTLTVTRRYSQFAWLARVLAARYPALVLPPLPSKQYAGRFASEFIETRRADLELWLSRVVRHPICRYEEAVIFFLSEEVEDGSGSGAGSGGNGESEWKKKEAELEAVPRMEIVSGIGPNGAYSTIGRKGMPIHMVTSSTSKHAQGKAAPNTNGTHKPVVVLEGAPTFFASTFHPDFNLDVNDAAAEAKALEAFSDAYERAMMLEPGGGMGGCMPSSYSAASGGGGGASSSAGSGAGGTGGGGSVSSAAAATSTVGALASAMADSAGPRAVPPRGCPAAGSVGVLPAWRGLRESTALRADSYRDLSFSILRLLTGRGLGLPEDQVGPLSSASMASLAGKEGGTASKHMSTASGHGNNRGPSVLHRPHASPATNEEGGWCWREGCTECVALTKSMQYVAQALQHVADEHEDHTRLALMRQHERLKAIGRPRLAVDKLLQVHHSTTAKYREATGERAEDTEGHTAQAQHLTQTERELMAARCETVLNVTMSEMDRIHNERTEDWTAWGKHWLDDEIAHYERCLETLRNARAAFEPGSWEYYAQEGPVAPTPHDARLYSTRRSALPIPMPSPPWAPAGMTATALRPVSLATEVVREGVTKFTYLFGGGGGGGGGSTAGTPSASSVAASPAALPTIRESDQPYFG</sequence>
<feature type="region of interest" description="Disordered" evidence="1">
    <location>
        <begin position="566"/>
        <end position="595"/>
    </location>
</feature>
<feature type="region of interest" description="Disordered" evidence="1">
    <location>
        <begin position="1428"/>
        <end position="1462"/>
    </location>
</feature>
<feature type="domain" description="PX" evidence="2">
    <location>
        <begin position="748"/>
        <end position="903"/>
    </location>
</feature>
<dbReference type="Pfam" id="PF10456">
    <property type="entry name" value="BAR_3_WASP_bdg"/>
    <property type="match status" value="1"/>
</dbReference>
<feature type="compositionally biased region" description="Polar residues" evidence="1">
    <location>
        <begin position="669"/>
        <end position="682"/>
    </location>
</feature>
<feature type="compositionally biased region" description="Acidic residues" evidence="1">
    <location>
        <begin position="653"/>
        <end position="663"/>
    </location>
</feature>
<name>A0AAN6GQR6_9BASI</name>
<feature type="compositionally biased region" description="Low complexity" evidence="1">
    <location>
        <begin position="177"/>
        <end position="219"/>
    </location>
</feature>
<feature type="compositionally biased region" description="Basic residues" evidence="1">
    <location>
        <begin position="276"/>
        <end position="293"/>
    </location>
</feature>
<feature type="region of interest" description="Disordered" evidence="1">
    <location>
        <begin position="1153"/>
        <end position="1196"/>
    </location>
</feature>
<keyword evidence="4" id="KW-1185">Reference proteome</keyword>
<feature type="compositionally biased region" description="Acidic residues" evidence="1">
    <location>
        <begin position="148"/>
        <end position="168"/>
    </location>
</feature>
<gene>
    <name evidence="3" type="ORF">OC846_003880</name>
</gene>
<dbReference type="InterPro" id="IPR036871">
    <property type="entry name" value="PX_dom_sf"/>
</dbReference>
<dbReference type="Proteomes" id="UP001176517">
    <property type="component" value="Unassembled WGS sequence"/>
</dbReference>
<feature type="compositionally biased region" description="Basic and acidic residues" evidence="1">
    <location>
        <begin position="266"/>
        <end position="275"/>
    </location>
</feature>
<feature type="compositionally biased region" description="Low complexity" evidence="1">
    <location>
        <begin position="493"/>
        <end position="508"/>
    </location>
</feature>
<feature type="region of interest" description="Disordered" evidence="1">
    <location>
        <begin position="137"/>
        <end position="319"/>
    </location>
</feature>
<dbReference type="GO" id="GO:0005886">
    <property type="term" value="C:plasma membrane"/>
    <property type="evidence" value="ECO:0007669"/>
    <property type="project" value="TreeGrafter"/>
</dbReference>
<proteinExistence type="predicted"/>
<feature type="compositionally biased region" description="Gly residues" evidence="1">
    <location>
        <begin position="1045"/>
        <end position="1065"/>
    </location>
</feature>
<accession>A0AAN6GQR6</accession>
<dbReference type="InterPro" id="IPR027267">
    <property type="entry name" value="AH/BAR_dom_sf"/>
</dbReference>
<comment type="caution">
    <text evidence="3">The sequence shown here is derived from an EMBL/GenBank/DDBJ whole genome shotgun (WGS) entry which is preliminary data.</text>
</comment>
<feature type="region of interest" description="Disordered" evidence="1">
    <location>
        <begin position="351"/>
        <end position="524"/>
    </location>
</feature>
<evidence type="ECO:0000256" key="1">
    <source>
        <dbReference type="SAM" id="MobiDB-lite"/>
    </source>
</evidence>
<feature type="compositionally biased region" description="Low complexity" evidence="1">
    <location>
        <begin position="692"/>
        <end position="717"/>
    </location>
</feature>
<dbReference type="GO" id="GO:0035091">
    <property type="term" value="F:phosphatidylinositol binding"/>
    <property type="evidence" value="ECO:0007669"/>
    <property type="project" value="InterPro"/>
</dbReference>
<evidence type="ECO:0000259" key="2">
    <source>
        <dbReference type="PROSITE" id="PS50195"/>
    </source>
</evidence>
<dbReference type="PROSITE" id="PS50195">
    <property type="entry name" value="PX"/>
    <property type="match status" value="1"/>
</dbReference>
<dbReference type="GO" id="GO:0016197">
    <property type="term" value="P:endosomal transport"/>
    <property type="evidence" value="ECO:0007669"/>
    <property type="project" value="TreeGrafter"/>
</dbReference>
<feature type="region of interest" description="Disordered" evidence="1">
    <location>
        <begin position="1045"/>
        <end position="1067"/>
    </location>
</feature>
<protein>
    <recommendedName>
        <fullName evidence="2">PX domain-containing protein</fullName>
    </recommendedName>
</protein>
<feature type="compositionally biased region" description="Low complexity" evidence="1">
    <location>
        <begin position="1"/>
        <end position="18"/>
    </location>
</feature>
<dbReference type="SUPFAM" id="SSF64268">
    <property type="entry name" value="PX domain"/>
    <property type="match status" value="1"/>
</dbReference>
<feature type="compositionally biased region" description="Basic and acidic residues" evidence="1">
    <location>
        <begin position="351"/>
        <end position="368"/>
    </location>
</feature>
<feature type="region of interest" description="Disordered" evidence="1">
    <location>
        <begin position="1268"/>
        <end position="1287"/>
    </location>
</feature>
<evidence type="ECO:0000313" key="3">
    <source>
        <dbReference type="EMBL" id="KAK0549879.1"/>
    </source>
</evidence>
<dbReference type="GO" id="GO:0031410">
    <property type="term" value="C:cytoplasmic vesicle"/>
    <property type="evidence" value="ECO:0007669"/>
    <property type="project" value="TreeGrafter"/>
</dbReference>
<feature type="compositionally biased region" description="Basic and acidic residues" evidence="1">
    <location>
        <begin position="412"/>
        <end position="431"/>
    </location>
</feature>
<feature type="compositionally biased region" description="Polar residues" evidence="1">
    <location>
        <begin position="464"/>
        <end position="487"/>
    </location>
</feature>
<feature type="region of interest" description="Disordered" evidence="1">
    <location>
        <begin position="639"/>
        <end position="724"/>
    </location>
</feature>
<feature type="compositionally biased region" description="Basic and acidic residues" evidence="1">
    <location>
        <begin position="382"/>
        <end position="402"/>
    </location>
</feature>
<dbReference type="PANTHER" id="PTHR45827">
    <property type="entry name" value="SORTING NEXIN"/>
    <property type="match status" value="1"/>
</dbReference>
<dbReference type="PANTHER" id="PTHR45827:SF1">
    <property type="entry name" value="SORTING NEXIN"/>
    <property type="match status" value="1"/>
</dbReference>
<evidence type="ECO:0000313" key="4">
    <source>
        <dbReference type="Proteomes" id="UP001176517"/>
    </source>
</evidence>